<protein>
    <submittedName>
        <fullName evidence="3">2og-Fe oxygenase family protein</fullName>
    </submittedName>
</protein>
<feature type="compositionally biased region" description="Low complexity" evidence="2">
    <location>
        <begin position="335"/>
        <end position="353"/>
    </location>
</feature>
<feature type="region of interest" description="Disordered" evidence="2">
    <location>
        <begin position="61"/>
        <end position="83"/>
    </location>
</feature>
<accession>F0XP54</accession>
<dbReference type="OrthoDB" id="288590at2759"/>
<dbReference type="RefSeq" id="XP_014169556.1">
    <property type="nucleotide sequence ID" value="XM_014314081.1"/>
</dbReference>
<dbReference type="STRING" id="655863.F0XP54"/>
<dbReference type="GeneID" id="25980580"/>
<dbReference type="Proteomes" id="UP000007796">
    <property type="component" value="Unassembled WGS sequence"/>
</dbReference>
<dbReference type="eggNOG" id="ENOG502S6G6">
    <property type="taxonomic scope" value="Eukaryota"/>
</dbReference>
<name>F0XP54_GROCL</name>
<feature type="compositionally biased region" description="Polar residues" evidence="2">
    <location>
        <begin position="361"/>
        <end position="370"/>
    </location>
</feature>
<dbReference type="SUPFAM" id="SSF51197">
    <property type="entry name" value="Clavaminate synthase-like"/>
    <property type="match status" value="1"/>
</dbReference>
<gene>
    <name evidence="3" type="ORF">CMQ_7076</name>
</gene>
<reference evidence="3 4" key="1">
    <citation type="journal article" date="2011" name="Proc. Natl. Acad. Sci. U.S.A.">
        <title>Genome and transcriptome analyses of the mountain pine beetle-fungal symbiont Grosmannia clavigera, a lodgepole pine pathogen.</title>
        <authorList>
            <person name="DiGuistini S."/>
            <person name="Wang Y."/>
            <person name="Liao N.Y."/>
            <person name="Taylor G."/>
            <person name="Tanguay P."/>
            <person name="Feau N."/>
            <person name="Henrissat B."/>
            <person name="Chan S.K."/>
            <person name="Hesse-Orce U."/>
            <person name="Alamouti S.M."/>
            <person name="Tsui C.K.M."/>
            <person name="Docking R.T."/>
            <person name="Levasseur A."/>
            <person name="Haridas S."/>
            <person name="Robertson G."/>
            <person name="Birol I."/>
            <person name="Holt R.A."/>
            <person name="Marra M.A."/>
            <person name="Hamelin R.C."/>
            <person name="Hirst M."/>
            <person name="Jones S.J.M."/>
            <person name="Bohlmann J."/>
            <person name="Breuil C."/>
        </authorList>
    </citation>
    <scope>NUCLEOTIDE SEQUENCE [LARGE SCALE GENOMIC DNA]</scope>
    <source>
        <strain evidence="4">kw1407 / UAMH 11150</strain>
    </source>
</reference>
<organism evidence="4">
    <name type="scientific">Grosmannia clavigera (strain kw1407 / UAMH 11150)</name>
    <name type="common">Blue stain fungus</name>
    <name type="synonym">Graphiocladiella clavigera</name>
    <dbReference type="NCBI Taxonomy" id="655863"/>
    <lineage>
        <taxon>Eukaryota</taxon>
        <taxon>Fungi</taxon>
        <taxon>Dikarya</taxon>
        <taxon>Ascomycota</taxon>
        <taxon>Pezizomycotina</taxon>
        <taxon>Sordariomycetes</taxon>
        <taxon>Sordariomycetidae</taxon>
        <taxon>Ophiostomatales</taxon>
        <taxon>Ophiostomataceae</taxon>
        <taxon>Leptographium</taxon>
    </lineage>
</organism>
<dbReference type="InParanoid" id="F0XP54"/>
<dbReference type="AlphaFoldDB" id="F0XP54"/>
<evidence type="ECO:0000313" key="4">
    <source>
        <dbReference type="Proteomes" id="UP000007796"/>
    </source>
</evidence>
<feature type="region of interest" description="Disordered" evidence="2">
    <location>
        <begin position="327"/>
        <end position="370"/>
    </location>
</feature>
<evidence type="ECO:0000256" key="1">
    <source>
        <dbReference type="ARBA" id="ARBA00008056"/>
    </source>
</evidence>
<evidence type="ECO:0000313" key="3">
    <source>
        <dbReference type="EMBL" id="EFX00074.1"/>
    </source>
</evidence>
<dbReference type="HOGENOM" id="CLU_748130_0_0_1"/>
<dbReference type="InterPro" id="IPR050231">
    <property type="entry name" value="Iron_ascorbate_oxido_reductase"/>
</dbReference>
<dbReference type="EMBL" id="GL629801">
    <property type="protein sequence ID" value="EFX00074.1"/>
    <property type="molecule type" value="Genomic_DNA"/>
</dbReference>
<keyword evidence="4" id="KW-1185">Reference proteome</keyword>
<evidence type="ECO:0000256" key="2">
    <source>
        <dbReference type="SAM" id="MobiDB-lite"/>
    </source>
</evidence>
<sequence>MDQFAPPPHPPPLLSSPDIHQLCTDGFVGLQLRPHLTAQLDGLLAAADTFFALPDVTKDAFRPGGSRGPPCSPKSTERGYSRLPGEKEYLTLRRSLDHLPPGDLVSAATAVWRDVARLLHRILGDIAAYLDLPAGSAAWDAIVADSLEPGCHHGNSSPLFPSSPRDDPPTLLRLFRYEHGGGGAEQHRDLGLLTLCVCVGKGLQVRPASSEHPASVSTSPPKTPLWIDAPQVTVMTGDTLHVLSGRRIPSAVHRVAVDRLPASTSTPSNLPSRRSIVFALRATVVGDINLPPLGIGGSVNALSLYQAIQTHRVNINTAKETRAAVRAMRAKQGLSGSDSSPASSSAAASTDYGTDADHQHSSSASTVGLA</sequence>
<comment type="similarity">
    <text evidence="1">Belongs to the iron/ascorbate-dependent oxidoreductase family.</text>
</comment>
<dbReference type="PANTHER" id="PTHR47990">
    <property type="entry name" value="2-OXOGLUTARATE (2OG) AND FE(II)-DEPENDENT OXYGENASE SUPERFAMILY PROTEIN-RELATED"/>
    <property type="match status" value="1"/>
</dbReference>
<dbReference type="InterPro" id="IPR027443">
    <property type="entry name" value="IPNS-like_sf"/>
</dbReference>
<proteinExistence type="inferred from homology"/>
<dbReference type="Gene3D" id="2.60.120.330">
    <property type="entry name" value="B-lactam Antibiotic, Isopenicillin N Synthase, Chain"/>
    <property type="match status" value="1"/>
</dbReference>